<organism evidence="1">
    <name type="scientific">Eremomyces bilateralis CBS 781.70</name>
    <dbReference type="NCBI Taxonomy" id="1392243"/>
    <lineage>
        <taxon>Eukaryota</taxon>
        <taxon>Fungi</taxon>
        <taxon>Dikarya</taxon>
        <taxon>Ascomycota</taxon>
        <taxon>Pezizomycotina</taxon>
        <taxon>Dothideomycetes</taxon>
        <taxon>Dothideomycetes incertae sedis</taxon>
        <taxon>Eremomycetales</taxon>
        <taxon>Eremomycetaceae</taxon>
        <taxon>Eremomyces</taxon>
    </lineage>
</organism>
<reference evidence="1 3" key="1">
    <citation type="submission" date="2020-01" db="EMBL/GenBank/DDBJ databases">
        <authorList>
            <consortium name="DOE Joint Genome Institute"/>
            <person name="Haridas S."/>
            <person name="Albert R."/>
            <person name="Binder M."/>
            <person name="Bloem J."/>
            <person name="Labutti K."/>
            <person name="Salamov A."/>
            <person name="Andreopoulos B."/>
            <person name="Baker S.E."/>
            <person name="Barry K."/>
            <person name="Bills G."/>
            <person name="Bluhm B.H."/>
            <person name="Cannon C."/>
            <person name="Castanera R."/>
            <person name="Culley D.E."/>
            <person name="Daum C."/>
            <person name="Ezra D."/>
            <person name="Gonzalez J.B."/>
            <person name="Henrissat B."/>
            <person name="Kuo A."/>
            <person name="Liang C."/>
            <person name="Lipzen A."/>
            <person name="Lutzoni F."/>
            <person name="Magnuson J."/>
            <person name="Mondo S."/>
            <person name="Nolan M."/>
            <person name="Ohm R."/>
            <person name="Pangilinan J."/>
            <person name="Park H.-J."/>
            <person name="Ramirez L."/>
            <person name="Alfaro M."/>
            <person name="Sun H."/>
            <person name="Tritt A."/>
            <person name="Yoshinaga Y."/>
            <person name="Zwiers L.-H."/>
            <person name="Turgeon B.G."/>
            <person name="Goodwin S.B."/>
            <person name="Spatafora J.W."/>
            <person name="Crous P.W."/>
            <person name="Grigoriev I.V."/>
        </authorList>
    </citation>
    <scope>NUCLEOTIDE SEQUENCE</scope>
    <source>
        <strain evidence="1 3">CBS 781.70</strain>
    </source>
</reference>
<evidence type="ECO:0000313" key="2">
    <source>
        <dbReference type="Proteomes" id="UP000504638"/>
    </source>
</evidence>
<dbReference type="RefSeq" id="XP_033536823.1">
    <property type="nucleotide sequence ID" value="XM_033678958.1"/>
</dbReference>
<reference evidence="3" key="3">
    <citation type="submission" date="2025-04" db="UniProtKB">
        <authorList>
            <consortium name="RefSeq"/>
        </authorList>
    </citation>
    <scope>IDENTIFICATION</scope>
    <source>
        <strain evidence="3">CBS 781.70</strain>
    </source>
</reference>
<accession>A0A6G1GB34</accession>
<dbReference type="EMBL" id="ML975152">
    <property type="protein sequence ID" value="KAF1815192.1"/>
    <property type="molecule type" value="Genomic_DNA"/>
</dbReference>
<dbReference type="Proteomes" id="UP000504638">
    <property type="component" value="Unplaced"/>
</dbReference>
<protein>
    <submittedName>
        <fullName evidence="1 3">Uncharacterized protein</fullName>
    </submittedName>
</protein>
<dbReference type="AlphaFoldDB" id="A0A6G1GB34"/>
<reference evidence="3" key="2">
    <citation type="submission" date="2020-04" db="EMBL/GenBank/DDBJ databases">
        <authorList>
            <consortium name="NCBI Genome Project"/>
        </authorList>
    </citation>
    <scope>NUCLEOTIDE SEQUENCE</scope>
    <source>
        <strain evidence="3">CBS 781.70</strain>
    </source>
</reference>
<gene>
    <name evidence="1 3" type="ORF">P152DRAFT_456245</name>
</gene>
<keyword evidence="2" id="KW-1185">Reference proteome</keyword>
<dbReference type="GeneID" id="54419528"/>
<evidence type="ECO:0000313" key="1">
    <source>
        <dbReference type="EMBL" id="KAF1815192.1"/>
    </source>
</evidence>
<evidence type="ECO:0000313" key="3">
    <source>
        <dbReference type="RefSeq" id="XP_033536823.1"/>
    </source>
</evidence>
<sequence length="89" mass="9841">MQRNALSRPPEELTCLNLELLRTQIRTVAGPAFWPRHGPGTAGCVHREPPAMPCISALWDLSCASEGMCALCRLNVPKARKSRPKCRTD</sequence>
<proteinExistence type="predicted"/>
<name>A0A6G1GB34_9PEZI</name>